<feature type="region of interest" description="LT domain" evidence="8">
    <location>
        <begin position="279"/>
        <end position="495"/>
    </location>
</feature>
<keyword evidence="4 8" id="KW-0472">Membrane</keyword>
<dbReference type="GO" id="GO:0009279">
    <property type="term" value="C:cell outer membrane"/>
    <property type="evidence" value="ECO:0007669"/>
    <property type="project" value="UniProtKB-SubCell"/>
</dbReference>
<reference evidence="11" key="1">
    <citation type="submission" date="2016-10" db="EMBL/GenBank/DDBJ databases">
        <authorList>
            <person name="Varghese N."/>
            <person name="Submissions S."/>
        </authorList>
    </citation>
    <scope>NUCLEOTIDE SEQUENCE [LARGE SCALE GENOMIC DNA]</scope>
    <source>
        <strain evidence="11">DSM 23439</strain>
    </source>
</reference>
<dbReference type="GO" id="GO:0016998">
    <property type="term" value="P:cell wall macromolecule catabolic process"/>
    <property type="evidence" value="ECO:0007669"/>
    <property type="project" value="UniProtKB-UniRule"/>
</dbReference>
<dbReference type="CDD" id="cd01009">
    <property type="entry name" value="PBP2_YfhD_N"/>
    <property type="match status" value="1"/>
</dbReference>
<dbReference type="PROSITE" id="PS00922">
    <property type="entry name" value="TRANSGLYCOSYLASE"/>
    <property type="match status" value="1"/>
</dbReference>
<keyword evidence="5 8" id="KW-0998">Cell outer membrane</keyword>
<dbReference type="InterPro" id="IPR023703">
    <property type="entry name" value="MltF"/>
</dbReference>
<dbReference type="RefSeq" id="WP_175489665.1">
    <property type="nucleotide sequence ID" value="NZ_FOLY01000004.1"/>
</dbReference>
<evidence type="ECO:0000256" key="8">
    <source>
        <dbReference type="HAMAP-Rule" id="MF_02016"/>
    </source>
</evidence>
<proteinExistence type="inferred from homology"/>
<keyword evidence="6 8" id="KW-0456">Lyase</keyword>
<dbReference type="PANTHER" id="PTHR35936">
    <property type="entry name" value="MEMBRANE-BOUND LYTIC MUREIN TRANSGLYCOSYLASE F"/>
    <property type="match status" value="1"/>
</dbReference>
<sequence precursor="true">MRRHFLRTTRRVAGLVAALLLLLTPARAISTWSDALMPDAMTSHTTLADIQQRDFLTIATRNTPATFYEGRQGPTGFEFELFRRFADELGVSIAVEDDHHINGVLDQVAKGRSDLGAAGLVLDQKRPGVTYSRPIMSMQPMVAYRRGAARPETIEDLDGLDIGTVAGAGTSQVLHDLQKTHPSLTWRESPDIETTDLLKMVNDGELDAAVVYAHEFKLNRLFFPGVASALTIGDPVTLAWAFPAGTDPTLVERANAFIDDMRHSGDLTLLTQQYFGHEDYLEYVGARRFIAQAQTHLNQWLPHFKRAAAQTGLDWKLLAAVGYQESHWQPDAVSPTGVKGLMMMTRNTARHMDVADREDPLQSIDGGARYLRYLHERIPDGVAEPDRTWMTLAAYNLGLGHLYDARRLAKLQGHDPDQWSSIRKVLPLLQESSWYTRVEHGFARGNVAALYVRNIKRYEEILDWVERSQYQFSSLARATASNTPTPVFETVPPVP</sequence>
<evidence type="ECO:0000313" key="11">
    <source>
        <dbReference type="Proteomes" id="UP000199046"/>
    </source>
</evidence>
<gene>
    <name evidence="8" type="primary">mltF</name>
    <name evidence="10" type="ORF">SAMN05421848_2039</name>
</gene>
<feature type="domain" description="Solute-binding protein family 3/N-terminal" evidence="9">
    <location>
        <begin position="55"/>
        <end position="278"/>
    </location>
</feature>
<evidence type="ECO:0000256" key="5">
    <source>
        <dbReference type="ARBA" id="ARBA00023237"/>
    </source>
</evidence>
<comment type="subcellular location">
    <subcellularLocation>
        <location evidence="8">Cell outer membrane</location>
        <topology evidence="8">Peripheral membrane protein</topology>
    </subcellularLocation>
    <text evidence="8">Attached to the inner leaflet of the outer membrane.</text>
</comment>
<organism evidence="10 11">
    <name type="scientific">Kushneria avicenniae</name>
    <dbReference type="NCBI Taxonomy" id="402385"/>
    <lineage>
        <taxon>Bacteria</taxon>
        <taxon>Pseudomonadati</taxon>
        <taxon>Pseudomonadota</taxon>
        <taxon>Gammaproteobacteria</taxon>
        <taxon>Oceanospirillales</taxon>
        <taxon>Halomonadaceae</taxon>
        <taxon>Kushneria</taxon>
    </lineage>
</organism>
<evidence type="ECO:0000256" key="6">
    <source>
        <dbReference type="ARBA" id="ARBA00023239"/>
    </source>
</evidence>
<dbReference type="SUPFAM" id="SSF53850">
    <property type="entry name" value="Periplasmic binding protein-like II"/>
    <property type="match status" value="1"/>
</dbReference>
<evidence type="ECO:0000256" key="7">
    <source>
        <dbReference type="ARBA" id="ARBA00023316"/>
    </source>
</evidence>
<comment type="caution">
    <text evidence="8">Lacks conserved residue(s) required for the propagation of feature annotation.</text>
</comment>
<comment type="catalytic activity">
    <reaction evidence="8">
        <text>Exolytic cleavage of the (1-&gt;4)-beta-glycosidic linkage between N-acetylmuramic acid (MurNAc) and N-acetylglucosamine (GlcNAc) residues in peptidoglycan, from either the reducing or the non-reducing ends of the peptidoglycan chains, with concomitant formation of a 1,6-anhydrobond in the MurNAc residue.</text>
        <dbReference type="EC" id="4.2.2.n1"/>
    </reaction>
</comment>
<dbReference type="InterPro" id="IPR023346">
    <property type="entry name" value="Lysozyme-like_dom_sf"/>
</dbReference>
<comment type="similarity">
    <text evidence="8">In the C-terminal section; belongs to the transglycosylase Slt family.</text>
</comment>
<dbReference type="Pfam" id="PF00497">
    <property type="entry name" value="SBP_bac_3"/>
    <property type="match status" value="1"/>
</dbReference>
<accession>A0A1I1KL40</accession>
<dbReference type="EMBL" id="FOLY01000004">
    <property type="protein sequence ID" value="SFC61295.1"/>
    <property type="molecule type" value="Genomic_DNA"/>
</dbReference>
<dbReference type="GO" id="GO:0071555">
    <property type="term" value="P:cell wall organization"/>
    <property type="evidence" value="ECO:0007669"/>
    <property type="project" value="UniProtKB-KW"/>
</dbReference>
<dbReference type="PANTHER" id="PTHR35936:SF32">
    <property type="entry name" value="MEMBRANE-BOUND LYTIC MUREIN TRANSGLYCOSYLASE F"/>
    <property type="match status" value="1"/>
</dbReference>
<evidence type="ECO:0000259" key="9">
    <source>
        <dbReference type="SMART" id="SM00062"/>
    </source>
</evidence>
<dbReference type="EC" id="4.2.2.n1" evidence="8"/>
<name>A0A1I1KL40_9GAMM</name>
<evidence type="ECO:0000256" key="3">
    <source>
        <dbReference type="ARBA" id="ARBA00022729"/>
    </source>
</evidence>
<dbReference type="SMART" id="SM00062">
    <property type="entry name" value="PBPb"/>
    <property type="match status" value="1"/>
</dbReference>
<dbReference type="HAMAP" id="MF_02016">
    <property type="entry name" value="MltF"/>
    <property type="match status" value="1"/>
</dbReference>
<dbReference type="GO" id="GO:0008933">
    <property type="term" value="F:peptidoglycan lytic transglycosylase activity"/>
    <property type="evidence" value="ECO:0007669"/>
    <property type="project" value="UniProtKB-UniRule"/>
</dbReference>
<dbReference type="SUPFAM" id="SSF53955">
    <property type="entry name" value="Lysozyme-like"/>
    <property type="match status" value="1"/>
</dbReference>
<dbReference type="CDD" id="cd13403">
    <property type="entry name" value="MLTF-like"/>
    <property type="match status" value="1"/>
</dbReference>
<comment type="similarity">
    <text evidence="8">In the N-terminal section; belongs to the bacterial solute-binding protein 3 family.</text>
</comment>
<evidence type="ECO:0000256" key="1">
    <source>
        <dbReference type="ARBA" id="ARBA00007734"/>
    </source>
</evidence>
<keyword evidence="7 8" id="KW-0961">Cell wall biogenesis/degradation</keyword>
<dbReference type="Pfam" id="PF01464">
    <property type="entry name" value="SLT"/>
    <property type="match status" value="1"/>
</dbReference>
<comment type="domain">
    <text evidence="8">The N-terminal domain does not have lytic activity and probably modulates enzymatic activity. The C-terminal domain is the catalytic active domain.</text>
</comment>
<dbReference type="InterPro" id="IPR008258">
    <property type="entry name" value="Transglycosylase_SLT_dom_1"/>
</dbReference>
<evidence type="ECO:0000313" key="10">
    <source>
        <dbReference type="EMBL" id="SFC61295.1"/>
    </source>
</evidence>
<feature type="active site" evidence="8">
    <location>
        <position position="325"/>
    </location>
</feature>
<dbReference type="Proteomes" id="UP000199046">
    <property type="component" value="Unassembled WGS sequence"/>
</dbReference>
<protein>
    <recommendedName>
        <fullName evidence="8">Membrane-bound lytic murein transglycosylase F</fullName>
        <ecNumber evidence="8">4.2.2.n1</ecNumber>
    </recommendedName>
    <alternativeName>
        <fullName evidence="8">Murein lyase F</fullName>
    </alternativeName>
</protein>
<keyword evidence="3 8" id="KW-0732">Signal</keyword>
<evidence type="ECO:0000256" key="2">
    <source>
        <dbReference type="ARBA" id="ARBA00010333"/>
    </source>
</evidence>
<dbReference type="NCBIfam" id="NF008112">
    <property type="entry name" value="PRK10859.1"/>
    <property type="match status" value="1"/>
</dbReference>
<dbReference type="InterPro" id="IPR000189">
    <property type="entry name" value="Transglyc_AS"/>
</dbReference>
<dbReference type="GO" id="GO:0000270">
    <property type="term" value="P:peptidoglycan metabolic process"/>
    <property type="evidence" value="ECO:0007669"/>
    <property type="project" value="InterPro"/>
</dbReference>
<comment type="similarity">
    <text evidence="2">Belongs to the bacterial solute-binding protein 3 family.</text>
</comment>
<evidence type="ECO:0000256" key="4">
    <source>
        <dbReference type="ARBA" id="ARBA00023136"/>
    </source>
</evidence>
<feature type="signal peptide" evidence="8">
    <location>
        <begin position="1"/>
        <end position="28"/>
    </location>
</feature>
<dbReference type="STRING" id="402385.SAMN05421848_2039"/>
<comment type="similarity">
    <text evidence="1">Belongs to the transglycosylase Slt family.</text>
</comment>
<dbReference type="InterPro" id="IPR001638">
    <property type="entry name" value="Solute-binding_3/MltF_N"/>
</dbReference>
<keyword evidence="11" id="KW-1185">Reference proteome</keyword>
<feature type="chain" id="PRO_5011801711" description="Membrane-bound lytic murein transglycosylase F" evidence="8">
    <location>
        <begin position="29"/>
        <end position="495"/>
    </location>
</feature>
<dbReference type="Gene3D" id="3.40.190.10">
    <property type="entry name" value="Periplasmic binding protein-like II"/>
    <property type="match status" value="2"/>
</dbReference>
<dbReference type="Gene3D" id="1.10.530.10">
    <property type="match status" value="1"/>
</dbReference>
<comment type="function">
    <text evidence="8">Murein-degrading enzyme that degrades murein glycan strands and insoluble, high-molecular weight murein sacculi, with the concomitant formation of a 1,6-anhydromuramoyl product. Lytic transglycosylases (LTs) play an integral role in the metabolism of the peptidoglycan (PG) sacculus. Their lytic action creates space within the PG sacculus to allow for its expansion as well as for the insertion of various structures such as secretion systems and flagella.</text>
</comment>
<dbReference type="AlphaFoldDB" id="A0A1I1KL40"/>